<accession>A0A6P1BD58</accession>
<dbReference type="PIRSF" id="PIRSF039008">
    <property type="entry name" value="YjbJ"/>
    <property type="match status" value="1"/>
</dbReference>
<dbReference type="Proteomes" id="UP000468531">
    <property type="component" value="Unassembled WGS sequence"/>
</dbReference>
<dbReference type="Pfam" id="PF05532">
    <property type="entry name" value="CsbD"/>
    <property type="match status" value="1"/>
</dbReference>
<evidence type="ECO:0000256" key="1">
    <source>
        <dbReference type="ARBA" id="ARBA00009129"/>
    </source>
</evidence>
<dbReference type="RefSeq" id="WP_163151966.1">
    <property type="nucleotide sequence ID" value="NZ_VKHP01000017.1"/>
</dbReference>
<sequence>MNWDRIEGNWKAAKGALKATWGKLTDNDIDIINGDRERLEGKLQDLYGIDKNQVRKEVDKWAREANWD</sequence>
<name>A0A6P1BD58_9BRAD</name>
<feature type="domain" description="CsbD-like" evidence="2">
    <location>
        <begin position="4"/>
        <end position="56"/>
    </location>
</feature>
<proteinExistence type="inferred from homology"/>
<keyword evidence="4" id="KW-1185">Reference proteome</keyword>
<evidence type="ECO:0000313" key="4">
    <source>
        <dbReference type="Proteomes" id="UP000468531"/>
    </source>
</evidence>
<evidence type="ECO:0000259" key="2">
    <source>
        <dbReference type="Pfam" id="PF05532"/>
    </source>
</evidence>
<protein>
    <submittedName>
        <fullName evidence="3">CsbD family protein</fullName>
    </submittedName>
</protein>
<dbReference type="PANTHER" id="PTHR34977">
    <property type="entry name" value="UPF0337 PROTEIN YJBJ"/>
    <property type="match status" value="1"/>
</dbReference>
<evidence type="ECO:0000313" key="3">
    <source>
        <dbReference type="EMBL" id="NEU95590.1"/>
    </source>
</evidence>
<comment type="caution">
    <text evidence="3">The sequence shown here is derived from an EMBL/GenBank/DDBJ whole genome shotgun (WGS) entry which is preliminary data.</text>
</comment>
<organism evidence="3 4">
    <name type="scientific">Bradyrhizobium uaiense</name>
    <dbReference type="NCBI Taxonomy" id="2594946"/>
    <lineage>
        <taxon>Bacteria</taxon>
        <taxon>Pseudomonadati</taxon>
        <taxon>Pseudomonadota</taxon>
        <taxon>Alphaproteobacteria</taxon>
        <taxon>Hyphomicrobiales</taxon>
        <taxon>Nitrobacteraceae</taxon>
        <taxon>Bradyrhizobium</taxon>
    </lineage>
</organism>
<gene>
    <name evidence="3" type="ORF">FNJ47_07045</name>
</gene>
<reference evidence="3 4" key="1">
    <citation type="journal article" date="2020" name="Arch. Microbiol.">
        <title>Bradyrhizobium uaiense sp. nov., a new highly efficient cowpea symbiont.</title>
        <authorList>
            <person name="Cabral Michel D."/>
            <person name="Azarias Guimaraes A."/>
            <person name="Martins da Costa E."/>
            <person name="Soares de Carvalho T."/>
            <person name="Balsanelli E."/>
            <person name="Willems A."/>
            <person name="Maltempi de Souza E."/>
            <person name="de Souza Moreira F.M."/>
        </authorList>
    </citation>
    <scope>NUCLEOTIDE SEQUENCE [LARGE SCALE GENOMIC DNA]</scope>
    <source>
        <strain evidence="3 4">UFLA 03-164</strain>
    </source>
</reference>
<dbReference type="EMBL" id="VKHP01000017">
    <property type="protein sequence ID" value="NEU95590.1"/>
    <property type="molecule type" value="Genomic_DNA"/>
</dbReference>
<dbReference type="PANTHER" id="PTHR34977:SF1">
    <property type="entry name" value="UPF0337 PROTEIN YJBJ"/>
    <property type="match status" value="1"/>
</dbReference>
<dbReference type="AlphaFoldDB" id="A0A6P1BD58"/>
<dbReference type="InterPro" id="IPR036629">
    <property type="entry name" value="YjbJ_sf"/>
</dbReference>
<dbReference type="InterPro" id="IPR050423">
    <property type="entry name" value="UPF0337_stress_rsp"/>
</dbReference>
<dbReference type="Gene3D" id="1.10.1470.10">
    <property type="entry name" value="YjbJ"/>
    <property type="match status" value="1"/>
</dbReference>
<dbReference type="InterPro" id="IPR026042">
    <property type="entry name" value="YjbJ"/>
</dbReference>
<comment type="similarity">
    <text evidence="1">Belongs to the UPF0337 (CsbD) family.</text>
</comment>
<dbReference type="SUPFAM" id="SSF69047">
    <property type="entry name" value="Hypothetical protein YjbJ"/>
    <property type="match status" value="1"/>
</dbReference>
<dbReference type="InterPro" id="IPR008462">
    <property type="entry name" value="CsbD"/>
</dbReference>